<keyword evidence="4" id="KW-0175">Coiled coil</keyword>
<dbReference type="SMART" id="SM01161">
    <property type="entry name" value="DUF1767"/>
    <property type="match status" value="1"/>
</dbReference>
<feature type="coiled-coil region" evidence="4">
    <location>
        <begin position="174"/>
        <end position="201"/>
    </location>
</feature>
<dbReference type="FunFam" id="2.40.50.770:FF:000004">
    <property type="entry name" value="RecQ-mediated instability protein (DUF1767)"/>
    <property type="match status" value="1"/>
</dbReference>
<evidence type="ECO:0000313" key="7">
    <source>
        <dbReference type="EMBL" id="MCL7021819.1"/>
    </source>
</evidence>
<dbReference type="AlphaFoldDB" id="A0AA41RKF0"/>
<proteinExistence type="inferred from homology"/>
<evidence type="ECO:0000256" key="2">
    <source>
        <dbReference type="ARBA" id="ARBA00018987"/>
    </source>
</evidence>
<reference evidence="7" key="1">
    <citation type="submission" date="2022-03" db="EMBL/GenBank/DDBJ databases">
        <title>A functionally conserved STORR gene fusion in Papaver species that diverged 16.8 million years ago.</title>
        <authorList>
            <person name="Catania T."/>
        </authorList>
    </citation>
    <scope>NUCLEOTIDE SEQUENCE</scope>
    <source>
        <strain evidence="7">S-191538</strain>
    </source>
</reference>
<dbReference type="Gene3D" id="2.40.50.770">
    <property type="entry name" value="RecQ-mediated genome instability protein Rmi1, C-terminal domain"/>
    <property type="match status" value="1"/>
</dbReference>
<dbReference type="EMBL" id="JAJJMA010005105">
    <property type="protein sequence ID" value="MCL7021819.1"/>
    <property type="molecule type" value="Genomic_DNA"/>
</dbReference>
<evidence type="ECO:0000256" key="4">
    <source>
        <dbReference type="SAM" id="Coils"/>
    </source>
</evidence>
<evidence type="ECO:0000259" key="6">
    <source>
        <dbReference type="Pfam" id="PF16099"/>
    </source>
</evidence>
<dbReference type="PANTHER" id="PTHR14790">
    <property type="entry name" value="RECQ-MEDIATED GENOME INSTABILITY PROTEIN 1 RMI1"/>
    <property type="match status" value="1"/>
</dbReference>
<dbReference type="Proteomes" id="UP001177140">
    <property type="component" value="Unassembled WGS sequence"/>
</dbReference>
<dbReference type="GO" id="GO:0031422">
    <property type="term" value="C:RecQ family helicase-topoisomerase III complex"/>
    <property type="evidence" value="ECO:0007669"/>
    <property type="project" value="TreeGrafter"/>
</dbReference>
<dbReference type="InterPro" id="IPR042470">
    <property type="entry name" value="RMI1_N_C_sf"/>
</dbReference>
<dbReference type="GO" id="GO:0000712">
    <property type="term" value="P:resolution of meiotic recombination intermediates"/>
    <property type="evidence" value="ECO:0007669"/>
    <property type="project" value="TreeGrafter"/>
</dbReference>
<dbReference type="GO" id="GO:0000166">
    <property type="term" value="F:nucleotide binding"/>
    <property type="evidence" value="ECO:0007669"/>
    <property type="project" value="InterPro"/>
</dbReference>
<feature type="domain" description="RecQ mediated genome instability protein 1 OB-fold" evidence="5">
    <location>
        <begin position="78"/>
        <end position="190"/>
    </location>
</feature>
<dbReference type="PANTHER" id="PTHR14790:SF15">
    <property type="entry name" value="RECQ-MEDIATED GENOME INSTABILITY PROTEIN 1"/>
    <property type="match status" value="1"/>
</dbReference>
<gene>
    <name evidence="7" type="ORF">MKW94_009114</name>
</gene>
<comment type="caution">
    <text evidence="7">The sequence shown here is derived from an EMBL/GenBank/DDBJ whole genome shotgun (WGS) entry which is preliminary data.</text>
</comment>
<dbReference type="InterPro" id="IPR013894">
    <property type="entry name" value="RMI1_OB"/>
</dbReference>
<evidence type="ECO:0000259" key="5">
    <source>
        <dbReference type="Pfam" id="PF08585"/>
    </source>
</evidence>
<protein>
    <recommendedName>
        <fullName evidence="2">RecQ-mediated genome instability protein 1</fullName>
    </recommendedName>
    <alternativeName>
        <fullName evidence="3">BLM-associated protein of 75 kDa homolog</fullName>
    </alternativeName>
</protein>
<evidence type="ECO:0000256" key="1">
    <source>
        <dbReference type="ARBA" id="ARBA00006395"/>
    </source>
</evidence>
<dbReference type="Pfam" id="PF08585">
    <property type="entry name" value="RMI1_N_C"/>
    <property type="match status" value="1"/>
</dbReference>
<feature type="domain" description="RecQ-mediated genome instability protein 1 C-terminal OB-fold" evidence="6">
    <location>
        <begin position="310"/>
        <end position="448"/>
    </location>
</feature>
<dbReference type="InterPro" id="IPR032199">
    <property type="entry name" value="RMI1_C"/>
</dbReference>
<sequence length="456" mass="50224">MKTSEVIPLEISPPIPKRLGYWELLWIELENKWLNSCVSELNNSIPGFGNLSVADKGEYIIQKFLFSDIKFSGGGAVLPENVNTLPEVELPGPFVLQVNDISNAFYSSRIKYQDVPPGISRRLELSMTDGVQCVVGVEYRRIEDLHVFAPAGLKVVISNVTVRNGRLMLVPQVLKVLGGKVEELEAARRKLIEEVNNLPRSTTIAASESINDADGSANGVVADRSTWLDATSSEMTEQEEETEIPNVEYNTTSGVAAGFNINVVDVTAAMSDIDVAGDESAGPGRRPNMERNPFCNAIDNSHRLTGDTEIPFTYLAVLLSDWAEKMDDAPRILTKIKCVLTAICGFVFDYGTKYGFLVSVTDGSLTSEVCIDHKIVRSQTGYSPEEISAALSSPDRLYVGKAKEEALLAFETMLFRFRGTMLLEMKKNSTVPVALEMNESAIDDSWFLTGMHMSRK</sequence>
<name>A0AA41RKF0_PAPNU</name>
<evidence type="ECO:0000313" key="8">
    <source>
        <dbReference type="Proteomes" id="UP001177140"/>
    </source>
</evidence>
<dbReference type="GO" id="GO:0000724">
    <property type="term" value="P:double-strand break repair via homologous recombination"/>
    <property type="evidence" value="ECO:0007669"/>
    <property type="project" value="TreeGrafter"/>
</dbReference>
<evidence type="ECO:0000256" key="3">
    <source>
        <dbReference type="ARBA" id="ARBA00077519"/>
    </source>
</evidence>
<organism evidence="7 8">
    <name type="scientific">Papaver nudicaule</name>
    <name type="common">Iceland poppy</name>
    <dbReference type="NCBI Taxonomy" id="74823"/>
    <lineage>
        <taxon>Eukaryota</taxon>
        <taxon>Viridiplantae</taxon>
        <taxon>Streptophyta</taxon>
        <taxon>Embryophyta</taxon>
        <taxon>Tracheophyta</taxon>
        <taxon>Spermatophyta</taxon>
        <taxon>Magnoliopsida</taxon>
        <taxon>Ranunculales</taxon>
        <taxon>Papaveraceae</taxon>
        <taxon>Papaveroideae</taxon>
        <taxon>Papaver</taxon>
    </lineage>
</organism>
<dbReference type="GO" id="GO:0016604">
    <property type="term" value="C:nuclear body"/>
    <property type="evidence" value="ECO:0007669"/>
    <property type="project" value="TreeGrafter"/>
</dbReference>
<dbReference type="Pfam" id="PF16099">
    <property type="entry name" value="RMI1_C"/>
    <property type="match status" value="1"/>
</dbReference>
<comment type="similarity">
    <text evidence="1">Belongs to the RMI1 family.</text>
</comment>
<keyword evidence="8" id="KW-1185">Reference proteome</keyword>
<accession>A0AA41RKF0</accession>